<reference evidence="11 12" key="1">
    <citation type="submission" date="2022-02" db="EMBL/GenBank/DDBJ databases">
        <authorList>
            <person name="Zhuang L."/>
        </authorList>
    </citation>
    <scope>NUCLEOTIDE SEQUENCE [LARGE SCALE GENOMIC DNA]</scope>
    <source>
        <strain evidence="11 12">C32</strain>
    </source>
</reference>
<reference evidence="12" key="2">
    <citation type="submission" date="2023-07" db="EMBL/GenBank/DDBJ databases">
        <title>Shewanella mangrovi sp. nov., an acetaldehyde- degrading bacterium isolated from mangrove sediment.</title>
        <authorList>
            <person name="Liu Y."/>
        </authorList>
    </citation>
    <scope>NUCLEOTIDE SEQUENCE [LARGE SCALE GENOMIC DNA]</scope>
    <source>
        <strain evidence="12">C32</strain>
    </source>
</reference>
<dbReference type="InterPro" id="IPR050090">
    <property type="entry name" value="Tyrosine_recombinase_XerCD"/>
</dbReference>
<gene>
    <name evidence="11" type="ORF">L9G74_11535</name>
</gene>
<evidence type="ECO:0000256" key="7">
    <source>
        <dbReference type="ARBA" id="ARBA00023172"/>
    </source>
</evidence>
<sequence>MQPLLQPLFAGDHNSDIELVLSEYHQADGVFSTVDASLLEYQEACRFLRGVQSRPNTFRSYRRDIEKLLLWSWMIKRASVTVLRPSDLLDMVRFYSNPPKDWCSPYQVKRFNNDATFNPQWRPCVANRPAPTQSSIKAMLASVSAFYQFLVDDAEIAMGNPALSARKRSIASAAPTQEITTKLFTATQVQYLTLASRQMAQANPFKWAKARFAVALLFHRYLRISEISRHTVRGWQTYTPTMGCFQRVSGDWFFYIPAGTSKNNKSDLVTIPPELLEELKLYRRQIAAQTGLELPDLPAPEEAIPLLPKILVNGQIRDGLSVRAVRYLMQEVFDFAAELLLKDAQQSPDKDELIAEAHGMKAATVHWLRHSGISTDLAEGRNTVHVRDDARHVDLSTTNIYTHTDLHDRAASAKKKQRIDK</sequence>
<evidence type="ECO:0000313" key="11">
    <source>
        <dbReference type="EMBL" id="MCS4557076.1"/>
    </source>
</evidence>
<keyword evidence="6 9" id="KW-0238">DNA-binding</keyword>
<dbReference type="InterPro" id="IPR011010">
    <property type="entry name" value="DNA_brk_join_enz"/>
</dbReference>
<evidence type="ECO:0000256" key="6">
    <source>
        <dbReference type="ARBA" id="ARBA00023125"/>
    </source>
</evidence>
<name>A0ABT2FM49_9GAMM</name>
<dbReference type="PROSITE" id="PS51900">
    <property type="entry name" value="CB"/>
    <property type="match status" value="1"/>
</dbReference>
<comment type="caution">
    <text evidence="11">The sequence shown here is derived from an EMBL/GenBank/DDBJ whole genome shotgun (WGS) entry which is preliminary data.</text>
</comment>
<evidence type="ECO:0000259" key="10">
    <source>
        <dbReference type="PROSITE" id="PS51900"/>
    </source>
</evidence>
<dbReference type="RefSeq" id="WP_238896529.1">
    <property type="nucleotide sequence ID" value="NZ_JAKOGG010000006.1"/>
</dbReference>
<evidence type="ECO:0000256" key="8">
    <source>
        <dbReference type="ARBA" id="ARBA00023306"/>
    </source>
</evidence>
<organism evidence="11 12">
    <name type="scientific">Shewanella electrica</name>
    <dbReference type="NCBI Taxonomy" id="515560"/>
    <lineage>
        <taxon>Bacteria</taxon>
        <taxon>Pseudomonadati</taxon>
        <taxon>Pseudomonadota</taxon>
        <taxon>Gammaproteobacteria</taxon>
        <taxon>Alteromonadales</taxon>
        <taxon>Shewanellaceae</taxon>
        <taxon>Shewanella</taxon>
    </lineage>
</organism>
<dbReference type="Gene3D" id="1.10.443.10">
    <property type="entry name" value="Intergrase catalytic core"/>
    <property type="match status" value="1"/>
</dbReference>
<dbReference type="CDD" id="cd00397">
    <property type="entry name" value="DNA_BRE_C"/>
    <property type="match status" value="1"/>
</dbReference>
<dbReference type="InterPro" id="IPR013762">
    <property type="entry name" value="Integrase-like_cat_sf"/>
</dbReference>
<keyword evidence="7" id="KW-0233">DNA recombination</keyword>
<keyword evidence="8" id="KW-0131">Cell cycle</keyword>
<keyword evidence="3" id="KW-0132">Cell division</keyword>
<keyword evidence="5" id="KW-0229">DNA integration</keyword>
<evidence type="ECO:0000256" key="3">
    <source>
        <dbReference type="ARBA" id="ARBA00022618"/>
    </source>
</evidence>
<evidence type="ECO:0000256" key="5">
    <source>
        <dbReference type="ARBA" id="ARBA00022908"/>
    </source>
</evidence>
<accession>A0ABT2FM49</accession>
<keyword evidence="4" id="KW-0159">Chromosome partition</keyword>
<evidence type="ECO:0000256" key="2">
    <source>
        <dbReference type="ARBA" id="ARBA00022490"/>
    </source>
</evidence>
<evidence type="ECO:0000256" key="1">
    <source>
        <dbReference type="ARBA" id="ARBA00004496"/>
    </source>
</evidence>
<comment type="subcellular location">
    <subcellularLocation>
        <location evidence="1">Cytoplasm</location>
    </subcellularLocation>
</comment>
<evidence type="ECO:0000313" key="12">
    <source>
        <dbReference type="Proteomes" id="UP001201549"/>
    </source>
</evidence>
<dbReference type="PANTHER" id="PTHR30349:SF77">
    <property type="entry name" value="TYROSINE RECOMBINASE XERC"/>
    <property type="match status" value="1"/>
</dbReference>
<dbReference type="PANTHER" id="PTHR30349">
    <property type="entry name" value="PHAGE INTEGRASE-RELATED"/>
    <property type="match status" value="1"/>
</dbReference>
<dbReference type="EMBL" id="JAKOGG010000006">
    <property type="protein sequence ID" value="MCS4557076.1"/>
    <property type="molecule type" value="Genomic_DNA"/>
</dbReference>
<dbReference type="SUPFAM" id="SSF56349">
    <property type="entry name" value="DNA breaking-rejoining enzymes"/>
    <property type="match status" value="1"/>
</dbReference>
<feature type="domain" description="Core-binding (CB)" evidence="10">
    <location>
        <begin position="29"/>
        <end position="151"/>
    </location>
</feature>
<dbReference type="Proteomes" id="UP001201549">
    <property type="component" value="Unassembled WGS sequence"/>
</dbReference>
<keyword evidence="2" id="KW-0963">Cytoplasm</keyword>
<dbReference type="InterPro" id="IPR010998">
    <property type="entry name" value="Integrase_recombinase_N"/>
</dbReference>
<protein>
    <recommendedName>
        <fullName evidence="10">Core-binding (CB) domain-containing protein</fullName>
    </recommendedName>
</protein>
<dbReference type="InterPro" id="IPR044068">
    <property type="entry name" value="CB"/>
</dbReference>
<evidence type="ECO:0000256" key="4">
    <source>
        <dbReference type="ARBA" id="ARBA00022829"/>
    </source>
</evidence>
<proteinExistence type="predicted"/>
<evidence type="ECO:0000256" key="9">
    <source>
        <dbReference type="PROSITE-ProRule" id="PRU01248"/>
    </source>
</evidence>
<dbReference type="Gene3D" id="1.10.150.130">
    <property type="match status" value="1"/>
</dbReference>
<keyword evidence="12" id="KW-1185">Reference proteome</keyword>